<accession>A0A0D8B710</accession>
<dbReference type="AlphaFoldDB" id="A0A0D8B710"/>
<keyword evidence="1" id="KW-0472">Membrane</keyword>
<proteinExistence type="predicted"/>
<feature type="transmembrane region" description="Helical" evidence="1">
    <location>
        <begin position="95"/>
        <end position="115"/>
    </location>
</feature>
<keyword evidence="1" id="KW-1133">Transmembrane helix</keyword>
<dbReference type="EMBL" id="JYFN01000080">
    <property type="protein sequence ID" value="KJE19885.1"/>
    <property type="molecule type" value="Genomic_DNA"/>
</dbReference>
<feature type="transmembrane region" description="Helical" evidence="1">
    <location>
        <begin position="136"/>
        <end position="161"/>
    </location>
</feature>
<protein>
    <submittedName>
        <fullName evidence="2">Virulence factor BrkB</fullName>
    </submittedName>
</protein>
<evidence type="ECO:0000313" key="3">
    <source>
        <dbReference type="Proteomes" id="UP000032545"/>
    </source>
</evidence>
<comment type="caution">
    <text evidence="2">The sequence shown here is derived from an EMBL/GenBank/DDBJ whole genome shotgun (WGS) entry which is preliminary data.</text>
</comment>
<reference evidence="3" key="1">
    <citation type="submission" date="2015-02" db="EMBL/GenBank/DDBJ databases">
        <title>Draft Genome of Frankia sp. CpI1-S.</title>
        <authorList>
            <person name="Oshone R.T."/>
            <person name="Ngom M."/>
            <person name="Ghodhbane-Gtari F."/>
            <person name="Gtari M."/>
            <person name="Morris K."/>
            <person name="Thomas K."/>
            <person name="Sen A."/>
            <person name="Tisa L.S."/>
        </authorList>
    </citation>
    <scope>NUCLEOTIDE SEQUENCE [LARGE SCALE GENOMIC DNA]</scope>
    <source>
        <strain evidence="3">CpI1-S</strain>
    </source>
</reference>
<organism evidence="2 3">
    <name type="scientific">Frankia torreyi</name>
    <dbReference type="NCBI Taxonomy" id="1856"/>
    <lineage>
        <taxon>Bacteria</taxon>
        <taxon>Bacillati</taxon>
        <taxon>Actinomycetota</taxon>
        <taxon>Actinomycetes</taxon>
        <taxon>Frankiales</taxon>
        <taxon>Frankiaceae</taxon>
        <taxon>Frankia</taxon>
    </lineage>
</organism>
<feature type="transmembrane region" description="Helical" evidence="1">
    <location>
        <begin position="237"/>
        <end position="258"/>
    </location>
</feature>
<evidence type="ECO:0000313" key="2">
    <source>
        <dbReference type="EMBL" id="KJE19885.1"/>
    </source>
</evidence>
<keyword evidence="1" id="KW-0812">Transmembrane</keyword>
<dbReference type="Proteomes" id="UP000032545">
    <property type="component" value="Unassembled WGS sequence"/>
</dbReference>
<name>A0A0D8B710_9ACTN</name>
<dbReference type="PATRIC" id="fig|1502723.3.peg.6458"/>
<reference evidence="2 3" key="2">
    <citation type="journal article" date="2016" name="Genome Announc.">
        <title>Permanent Draft Genome Sequences for Two Variants of Frankia sp. Strain CpI1, the First Frankia Strain Isolated from Root Nodules of Comptonia peregrina.</title>
        <authorList>
            <person name="Oshone R."/>
            <person name="Hurst S.G.IV."/>
            <person name="Abebe-Akele F."/>
            <person name="Simpson S."/>
            <person name="Morris K."/>
            <person name="Thomas W.K."/>
            <person name="Tisa L.S."/>
        </authorList>
    </citation>
    <scope>NUCLEOTIDE SEQUENCE [LARGE SCALE GENOMIC DNA]</scope>
    <source>
        <strain evidence="3">CpI1-S</strain>
    </source>
</reference>
<dbReference type="RefSeq" id="WP_052681539.1">
    <property type="nucleotide sequence ID" value="NZ_JYFN01000080.1"/>
</dbReference>
<feature type="transmembrane region" description="Helical" evidence="1">
    <location>
        <begin position="28"/>
        <end position="53"/>
    </location>
</feature>
<sequence length="278" mass="29403">MKPPSGFRDRWRGSSAEDLARQLRESDLINGAMTLAALILMLFFPFIITLAAVSPLRPGGAAEIIVRRMGLNHDAAMAVERLFTPDGGGSAQSGWTVLGAVWLTLGGLSLAGAVQSVYLRVFRIPAFGLRGVPAQVVWLAGLIVFLAGTTATGAVLTGTVVGQVCQGLIVIAAMGLLFWIGTRVLVRGRLSWREILPAAVFTTIGLTGLGVVSRLLFSASIVANERNYGEIGVVFTLLSWLIGLGVVLTGGATVGGWYNNQGLSVLRAFRRHARSSSE</sequence>
<evidence type="ECO:0000256" key="1">
    <source>
        <dbReference type="SAM" id="Phobius"/>
    </source>
</evidence>
<keyword evidence="3" id="KW-1185">Reference proteome</keyword>
<dbReference type="OrthoDB" id="4140472at2"/>
<feature type="transmembrane region" description="Helical" evidence="1">
    <location>
        <begin position="167"/>
        <end position="186"/>
    </location>
</feature>
<gene>
    <name evidence="2" type="ORF">FF36_05828</name>
</gene>
<feature type="transmembrane region" description="Helical" evidence="1">
    <location>
        <begin position="198"/>
        <end position="217"/>
    </location>
</feature>